<evidence type="ECO:0000256" key="9">
    <source>
        <dbReference type="ARBA" id="ARBA00023157"/>
    </source>
</evidence>
<dbReference type="InterPro" id="IPR052869">
    <property type="entry name" value="CLEC5A"/>
</dbReference>
<evidence type="ECO:0000256" key="6">
    <source>
        <dbReference type="ARBA" id="ARBA00022968"/>
    </source>
</evidence>
<evidence type="ECO:0000256" key="2">
    <source>
        <dbReference type="ARBA" id="ARBA00022475"/>
    </source>
</evidence>
<evidence type="ECO:0000256" key="3">
    <source>
        <dbReference type="ARBA" id="ARBA00022692"/>
    </source>
</evidence>
<dbReference type="PANTHER" id="PTHR47536:SF1">
    <property type="entry name" value="C-TYPE LECTIN DOMAIN FAMILY 5 MEMBER A"/>
    <property type="match status" value="1"/>
</dbReference>
<evidence type="ECO:0000313" key="18">
    <source>
        <dbReference type="Proteomes" id="UP000008225"/>
    </source>
</evidence>
<dbReference type="GO" id="GO:0002076">
    <property type="term" value="P:osteoblast development"/>
    <property type="evidence" value="ECO:0007669"/>
    <property type="project" value="Ensembl"/>
</dbReference>
<sequence>MNWHMIISGLIVMVIKVVGMTFFLLYFPQIFNKSDNGFTTTTTGSYGTVSQIFGSSSPGPNSFLPTGSYGTVCPKEWEFHQGRCFFLSTSESSWNESREFCERKGSTLAIVNTLEKLKFLQDLTEAEKYFIGLMYHREDKKWRWINNSVFNGNVTNQNQNFNCVTIGLTKTLDAASCDISYRRICEKNAR</sequence>
<dbReference type="CDD" id="cd03593">
    <property type="entry name" value="CLECT_NK_receptors_like"/>
    <property type="match status" value="1"/>
</dbReference>
<dbReference type="GO" id="GO:0030099">
    <property type="term" value="P:myeloid cell differentiation"/>
    <property type="evidence" value="ECO:0007669"/>
    <property type="project" value="Ensembl"/>
</dbReference>
<reference evidence="17" key="2">
    <citation type="submission" date="2025-08" db="UniProtKB">
        <authorList>
            <consortium name="Ensembl"/>
        </authorList>
    </citation>
    <scope>IDENTIFICATION</scope>
</reference>
<dbReference type="GO" id="GO:0045087">
    <property type="term" value="P:innate immune response"/>
    <property type="evidence" value="ECO:0007669"/>
    <property type="project" value="Ensembl"/>
</dbReference>
<accession>A0A8I3W6S9</accession>
<comment type="subcellular location">
    <subcellularLocation>
        <location evidence="1">Cell membrane</location>
        <topology evidence="1">Single-pass type II membrane protein</topology>
    </subcellularLocation>
</comment>
<keyword evidence="10" id="KW-0325">Glycoprotein</keyword>
<dbReference type="GeneID" id="100397784"/>
<dbReference type="GO" id="GO:0001819">
    <property type="term" value="P:positive regulation of cytokine production"/>
    <property type="evidence" value="ECO:0007669"/>
    <property type="project" value="Ensembl"/>
</dbReference>
<evidence type="ECO:0000256" key="7">
    <source>
        <dbReference type="ARBA" id="ARBA00022989"/>
    </source>
</evidence>
<dbReference type="Pfam" id="PF00059">
    <property type="entry name" value="Lectin_C"/>
    <property type="match status" value="1"/>
</dbReference>
<evidence type="ECO:0000256" key="11">
    <source>
        <dbReference type="ARBA" id="ARBA00054119"/>
    </source>
</evidence>
<dbReference type="GO" id="GO:0030246">
    <property type="term" value="F:carbohydrate binding"/>
    <property type="evidence" value="ECO:0007669"/>
    <property type="project" value="UniProtKB-KW"/>
</dbReference>
<dbReference type="InterPro" id="IPR033992">
    <property type="entry name" value="NKR-like_CTLD"/>
</dbReference>
<reference evidence="17" key="3">
    <citation type="submission" date="2025-09" db="UniProtKB">
        <authorList>
            <consortium name="Ensembl"/>
        </authorList>
    </citation>
    <scope>IDENTIFICATION</scope>
</reference>
<evidence type="ECO:0000256" key="14">
    <source>
        <dbReference type="ARBA" id="ARBA00079866"/>
    </source>
</evidence>
<dbReference type="OrthoDB" id="7357196at2759"/>
<keyword evidence="9" id="KW-1015">Disulfide bond</keyword>
<dbReference type="SUPFAM" id="SSF56436">
    <property type="entry name" value="C-type lectin-like"/>
    <property type="match status" value="1"/>
</dbReference>
<dbReference type="Proteomes" id="UP000008225">
    <property type="component" value="Chromosome 8"/>
</dbReference>
<dbReference type="SMART" id="SM00034">
    <property type="entry name" value="CLECT"/>
    <property type="match status" value="1"/>
</dbReference>
<evidence type="ECO:0000259" key="16">
    <source>
        <dbReference type="PROSITE" id="PS50041"/>
    </source>
</evidence>
<protein>
    <recommendedName>
        <fullName evidence="12">C-type lectin domain family 5 member A</fullName>
    </recommendedName>
    <alternativeName>
        <fullName evidence="13">C-type lectin superfamily member 5</fullName>
    </alternativeName>
    <alternativeName>
        <fullName evidence="14">Myeloid DAP12-associating lectin 1</fullName>
    </alternativeName>
</protein>
<evidence type="ECO:0000256" key="10">
    <source>
        <dbReference type="ARBA" id="ARBA00023180"/>
    </source>
</evidence>
<dbReference type="OMA" id="WHWIDNS"/>
<evidence type="ECO:0000313" key="17">
    <source>
        <dbReference type="Ensembl" id="ENSCJAP00000087735.1"/>
    </source>
</evidence>
<proteinExistence type="predicted"/>
<keyword evidence="2" id="KW-1003">Cell membrane</keyword>
<dbReference type="Ensembl" id="ENSCJAT00000141603.1">
    <property type="protein sequence ID" value="ENSCJAP00000087735.1"/>
    <property type="gene ID" value="ENSCJAG00000087307.1"/>
</dbReference>
<keyword evidence="18" id="KW-1185">Reference proteome</keyword>
<keyword evidence="6" id="KW-0735">Signal-anchor</keyword>
<dbReference type="GO" id="GO:0033033">
    <property type="term" value="P:negative regulation of myeloid cell apoptotic process"/>
    <property type="evidence" value="ECO:0007669"/>
    <property type="project" value="Ensembl"/>
</dbReference>
<evidence type="ECO:0000256" key="15">
    <source>
        <dbReference type="SAM" id="Phobius"/>
    </source>
</evidence>
<dbReference type="InterPro" id="IPR016187">
    <property type="entry name" value="CTDL_fold"/>
</dbReference>
<keyword evidence="7 15" id="KW-1133">Transmembrane helix</keyword>
<organism evidence="17 18">
    <name type="scientific">Callithrix jacchus</name>
    <name type="common">White-tufted-ear marmoset</name>
    <name type="synonym">Simia Jacchus</name>
    <dbReference type="NCBI Taxonomy" id="9483"/>
    <lineage>
        <taxon>Eukaryota</taxon>
        <taxon>Metazoa</taxon>
        <taxon>Chordata</taxon>
        <taxon>Craniata</taxon>
        <taxon>Vertebrata</taxon>
        <taxon>Euteleostomi</taxon>
        <taxon>Mammalia</taxon>
        <taxon>Eutheria</taxon>
        <taxon>Euarchontoglires</taxon>
        <taxon>Primates</taxon>
        <taxon>Haplorrhini</taxon>
        <taxon>Platyrrhini</taxon>
        <taxon>Cebidae</taxon>
        <taxon>Callitrichinae</taxon>
        <taxon>Callithrix</taxon>
        <taxon>Callithrix</taxon>
    </lineage>
</organism>
<gene>
    <name evidence="17" type="primary">CLEC5A</name>
</gene>
<dbReference type="InterPro" id="IPR016186">
    <property type="entry name" value="C-type_lectin-like/link_sf"/>
</dbReference>
<dbReference type="CTD" id="23601"/>
<evidence type="ECO:0000256" key="4">
    <source>
        <dbReference type="ARBA" id="ARBA00022734"/>
    </source>
</evidence>
<dbReference type="GO" id="GO:0005886">
    <property type="term" value="C:plasma membrane"/>
    <property type="evidence" value="ECO:0007669"/>
    <property type="project" value="UniProtKB-SubCell"/>
</dbReference>
<dbReference type="GeneTree" id="ENSGT00910000144330"/>
<dbReference type="GO" id="GO:0001618">
    <property type="term" value="F:virus receptor activity"/>
    <property type="evidence" value="ECO:0007669"/>
    <property type="project" value="Ensembl"/>
</dbReference>
<evidence type="ECO:0000256" key="5">
    <source>
        <dbReference type="ARBA" id="ARBA00022859"/>
    </source>
</evidence>
<dbReference type="FunFam" id="3.10.100.10:FF:000065">
    <property type="entry name" value="C-type lectin domain family 5 member A"/>
    <property type="match status" value="1"/>
</dbReference>
<evidence type="ECO:0000256" key="8">
    <source>
        <dbReference type="ARBA" id="ARBA00023136"/>
    </source>
</evidence>
<name>A0A8I3W6S9_CALJA</name>
<feature type="domain" description="C-type lectin" evidence="16">
    <location>
        <begin position="80"/>
        <end position="186"/>
    </location>
</feature>
<evidence type="ECO:0000256" key="12">
    <source>
        <dbReference type="ARBA" id="ARBA00068093"/>
    </source>
</evidence>
<evidence type="ECO:0000256" key="13">
    <source>
        <dbReference type="ARBA" id="ARBA00076978"/>
    </source>
</evidence>
<dbReference type="AlphaFoldDB" id="A0A8I3W6S9"/>
<keyword evidence="5" id="KW-0391">Immunity</keyword>
<dbReference type="Gene3D" id="3.10.100.10">
    <property type="entry name" value="Mannose-Binding Protein A, subunit A"/>
    <property type="match status" value="1"/>
</dbReference>
<dbReference type="InterPro" id="IPR001304">
    <property type="entry name" value="C-type_lectin-like"/>
</dbReference>
<dbReference type="PROSITE" id="PS50041">
    <property type="entry name" value="C_TYPE_LECTIN_2"/>
    <property type="match status" value="1"/>
</dbReference>
<dbReference type="GO" id="GO:0005829">
    <property type="term" value="C:cytosol"/>
    <property type="evidence" value="ECO:0007669"/>
    <property type="project" value="Ensembl"/>
</dbReference>
<evidence type="ECO:0000256" key="1">
    <source>
        <dbReference type="ARBA" id="ARBA00004401"/>
    </source>
</evidence>
<dbReference type="GO" id="GO:0009986">
    <property type="term" value="C:cell surface"/>
    <property type="evidence" value="ECO:0007669"/>
    <property type="project" value="Ensembl"/>
</dbReference>
<comment type="function">
    <text evidence="11">Functions as a positive regulator of osteoclastogenesis. Cell surface receptor that signals via TYROBP. Regulates inflammatory responses.</text>
</comment>
<keyword evidence="8 15" id="KW-0472">Membrane</keyword>
<feature type="transmembrane region" description="Helical" evidence="15">
    <location>
        <begin position="6"/>
        <end position="27"/>
    </location>
</feature>
<keyword evidence="3 15" id="KW-0812">Transmembrane</keyword>
<reference evidence="17 18" key="1">
    <citation type="submission" date="2009-03" db="EMBL/GenBank/DDBJ databases">
        <authorList>
            <person name="Warren W."/>
            <person name="Ye L."/>
            <person name="Minx P."/>
            <person name="Worley K."/>
            <person name="Gibbs R."/>
            <person name="Wilson R.K."/>
        </authorList>
    </citation>
    <scope>NUCLEOTIDE SEQUENCE [LARGE SCALE GENOMIC DNA]</scope>
</reference>
<keyword evidence="4" id="KW-0430">Lectin</keyword>
<dbReference type="RefSeq" id="XP_054093605.1">
    <property type="nucleotide sequence ID" value="XM_054237630.1"/>
</dbReference>
<dbReference type="PANTHER" id="PTHR47536">
    <property type="entry name" value="C-TYPE LECTIN DOMAIN FAMILY 5 MEMBER A"/>
    <property type="match status" value="1"/>
</dbReference>